<dbReference type="PANTHER" id="PTHR37814">
    <property type="entry name" value="CONSERVED MEMBRANE PROTEIN"/>
    <property type="match status" value="1"/>
</dbReference>
<dbReference type="PANTHER" id="PTHR37814:SF1">
    <property type="entry name" value="MEMBRANE PROTEIN"/>
    <property type="match status" value="1"/>
</dbReference>
<accession>A0A1W1XXB6</accession>
<keyword evidence="1" id="KW-0472">Membrane</keyword>
<dbReference type="STRING" id="1121291.SAMN02745134_03540"/>
<keyword evidence="3" id="KW-1185">Reference proteome</keyword>
<feature type="transmembrane region" description="Helical" evidence="1">
    <location>
        <begin position="43"/>
        <end position="62"/>
    </location>
</feature>
<feature type="transmembrane region" description="Helical" evidence="1">
    <location>
        <begin position="89"/>
        <end position="110"/>
    </location>
</feature>
<protein>
    <submittedName>
        <fullName evidence="2">Uncharacterized membrane protein YkvI</fullName>
    </submittedName>
</protein>
<organism evidence="2 3">
    <name type="scientific">Clostridium acidisoli DSM 12555</name>
    <dbReference type="NCBI Taxonomy" id="1121291"/>
    <lineage>
        <taxon>Bacteria</taxon>
        <taxon>Bacillati</taxon>
        <taxon>Bacillota</taxon>
        <taxon>Clostridia</taxon>
        <taxon>Eubacteriales</taxon>
        <taxon>Clostridiaceae</taxon>
        <taxon>Clostridium</taxon>
    </lineage>
</organism>
<dbReference type="AlphaFoldDB" id="A0A1W1XXB6"/>
<keyword evidence="1" id="KW-1133">Transmembrane helix</keyword>
<evidence type="ECO:0000256" key="1">
    <source>
        <dbReference type="SAM" id="Phobius"/>
    </source>
</evidence>
<feature type="transmembrane region" description="Helical" evidence="1">
    <location>
        <begin position="298"/>
        <end position="318"/>
    </location>
</feature>
<dbReference type="EMBL" id="FWXH01000026">
    <property type="protein sequence ID" value="SMC28497.1"/>
    <property type="molecule type" value="Genomic_DNA"/>
</dbReference>
<feature type="transmembrane region" description="Helical" evidence="1">
    <location>
        <begin position="324"/>
        <end position="344"/>
    </location>
</feature>
<dbReference type="Gene3D" id="1.20.1740.10">
    <property type="entry name" value="Amino acid/polyamine transporter I"/>
    <property type="match status" value="1"/>
</dbReference>
<sequence>MKKSIFTIFQISAVFIGTIVGAGLASGQEITQFFTSFGPKSLLGIFICTFIYIGVSFIIIDLSTKYNLSSYKELIILVNSSLLGKITDLLTSFFMISGAAIILAGSGSLIHQYFGIPNWIGIAVMSLITIIVLLRGTDGLIEINSVIVPSLIIVITTIFILFVFFSGNIITVHELKTIPYEKHYWILSSVVYASFNTISFSGVLVPFTKEVNSKKQLFIGIIIGALVLTLLSQMINFMLLMNIPYIYKYDIPLLYIVHRFGRTIQIMLLGIIWLEMFSTEVSNIYSVSKTIEKSLNIGYKKSIFCILLIALPISQIGFKQLINFLYPAFGVISFIFIIQCVIFYKRNR</sequence>
<feature type="transmembrane region" description="Helical" evidence="1">
    <location>
        <begin position="116"/>
        <end position="134"/>
    </location>
</feature>
<dbReference type="InterPro" id="IPR038728">
    <property type="entry name" value="YkvI-like"/>
</dbReference>
<dbReference type="Proteomes" id="UP000192468">
    <property type="component" value="Unassembled WGS sequence"/>
</dbReference>
<feature type="transmembrane region" description="Helical" evidence="1">
    <location>
        <begin position="260"/>
        <end position="277"/>
    </location>
</feature>
<proteinExistence type="predicted"/>
<evidence type="ECO:0000313" key="2">
    <source>
        <dbReference type="EMBL" id="SMC28497.1"/>
    </source>
</evidence>
<evidence type="ECO:0000313" key="3">
    <source>
        <dbReference type="Proteomes" id="UP000192468"/>
    </source>
</evidence>
<feature type="transmembrane region" description="Helical" evidence="1">
    <location>
        <begin position="217"/>
        <end position="240"/>
    </location>
</feature>
<dbReference type="OrthoDB" id="4424890at2"/>
<name>A0A1W1XXB6_9CLOT</name>
<dbReference type="RefSeq" id="WP_084117539.1">
    <property type="nucleotide sequence ID" value="NZ_FWXH01000026.1"/>
</dbReference>
<feature type="transmembrane region" description="Helical" evidence="1">
    <location>
        <begin position="185"/>
        <end position="205"/>
    </location>
</feature>
<reference evidence="2 3" key="1">
    <citation type="submission" date="2017-04" db="EMBL/GenBank/DDBJ databases">
        <authorList>
            <person name="Afonso C.L."/>
            <person name="Miller P.J."/>
            <person name="Scott M.A."/>
            <person name="Spackman E."/>
            <person name="Goraichik I."/>
            <person name="Dimitrov K.M."/>
            <person name="Suarez D.L."/>
            <person name="Swayne D.E."/>
        </authorList>
    </citation>
    <scope>NUCLEOTIDE SEQUENCE [LARGE SCALE GENOMIC DNA]</scope>
    <source>
        <strain evidence="2 3">DSM 12555</strain>
    </source>
</reference>
<feature type="transmembrane region" description="Helical" evidence="1">
    <location>
        <begin position="146"/>
        <end position="165"/>
    </location>
</feature>
<gene>
    <name evidence="2" type="ORF">SAMN02745134_03540</name>
</gene>
<keyword evidence="1" id="KW-0812">Transmembrane</keyword>